<keyword evidence="2" id="KW-1185">Reference proteome</keyword>
<organism evidence="1 2">
    <name type="scientific">Actinomadura litoris</name>
    <dbReference type="NCBI Taxonomy" id="2678616"/>
    <lineage>
        <taxon>Bacteria</taxon>
        <taxon>Bacillati</taxon>
        <taxon>Actinomycetota</taxon>
        <taxon>Actinomycetes</taxon>
        <taxon>Streptosporangiales</taxon>
        <taxon>Thermomonosporaceae</taxon>
        <taxon>Actinomadura</taxon>
    </lineage>
</organism>
<comment type="caution">
    <text evidence="1">The sequence shown here is derived from an EMBL/GenBank/DDBJ whole genome shotgun (WGS) entry which is preliminary data.</text>
</comment>
<dbReference type="AlphaFoldDB" id="A0A7K1LB70"/>
<reference evidence="1 2" key="1">
    <citation type="submission" date="2019-11" db="EMBL/GenBank/DDBJ databases">
        <authorList>
            <person name="Cao P."/>
        </authorList>
    </citation>
    <scope>NUCLEOTIDE SEQUENCE [LARGE SCALE GENOMIC DNA]</scope>
    <source>
        <strain evidence="1 2">NEAU-AAG5</strain>
    </source>
</reference>
<name>A0A7K1LB70_9ACTN</name>
<dbReference type="Proteomes" id="UP000432015">
    <property type="component" value="Unassembled WGS sequence"/>
</dbReference>
<accession>A0A7K1LB70</accession>
<evidence type="ECO:0000313" key="1">
    <source>
        <dbReference type="EMBL" id="MUN41496.1"/>
    </source>
</evidence>
<dbReference type="EMBL" id="WOFH01000014">
    <property type="protein sequence ID" value="MUN41496.1"/>
    <property type="molecule type" value="Genomic_DNA"/>
</dbReference>
<proteinExistence type="predicted"/>
<protein>
    <submittedName>
        <fullName evidence="1">Uncharacterized protein</fullName>
    </submittedName>
</protein>
<sequence length="71" mass="7946">MADLTLDEAISMVAEGYEAEVYGWGPAVDILAEKTGWPLGLAAEVLDAELAKREAADDWRPLRDEQRRWTL</sequence>
<gene>
    <name evidence="1" type="ORF">GNZ18_33620</name>
</gene>
<evidence type="ECO:0000313" key="2">
    <source>
        <dbReference type="Proteomes" id="UP000432015"/>
    </source>
</evidence>
<dbReference type="RefSeq" id="WP_156220665.1">
    <property type="nucleotide sequence ID" value="NZ_WOFH01000014.1"/>
</dbReference>